<organism evidence="2">
    <name type="scientific">freshwater metagenome</name>
    <dbReference type="NCBI Taxonomy" id="449393"/>
    <lineage>
        <taxon>unclassified sequences</taxon>
        <taxon>metagenomes</taxon>
        <taxon>ecological metagenomes</taxon>
    </lineage>
</organism>
<keyword evidence="1" id="KW-1133">Transmembrane helix</keyword>
<feature type="transmembrane region" description="Helical" evidence="1">
    <location>
        <begin position="6"/>
        <end position="27"/>
    </location>
</feature>
<evidence type="ECO:0000313" key="2">
    <source>
        <dbReference type="EMBL" id="CAB4565180.1"/>
    </source>
</evidence>
<proteinExistence type="predicted"/>
<name>A0A6J6DM11_9ZZZZ</name>
<accession>A0A6J6DM11</accession>
<dbReference type="AlphaFoldDB" id="A0A6J6DM11"/>
<dbReference type="Pfam" id="PF06103">
    <property type="entry name" value="DUF948"/>
    <property type="match status" value="1"/>
</dbReference>
<reference evidence="2" key="1">
    <citation type="submission" date="2020-05" db="EMBL/GenBank/DDBJ databases">
        <authorList>
            <person name="Chiriac C."/>
            <person name="Salcher M."/>
            <person name="Ghai R."/>
            <person name="Kavagutti S V."/>
        </authorList>
    </citation>
    <scope>NUCLEOTIDE SEQUENCE</scope>
</reference>
<evidence type="ECO:0000256" key="1">
    <source>
        <dbReference type="SAM" id="Phobius"/>
    </source>
</evidence>
<dbReference type="InterPro" id="IPR009293">
    <property type="entry name" value="UPF0478"/>
</dbReference>
<keyword evidence="1" id="KW-0472">Membrane</keyword>
<gene>
    <name evidence="2" type="ORF">UFOPK1698_00170</name>
</gene>
<protein>
    <submittedName>
        <fullName evidence="2">Unannotated protein</fullName>
    </submittedName>
</protein>
<dbReference type="EMBL" id="CAEZTP010000007">
    <property type="protein sequence ID" value="CAB4565180.1"/>
    <property type="molecule type" value="Genomic_DNA"/>
</dbReference>
<sequence>MGPGGIATIIAASSLAVIAIAIAYVVVRVGRLVDEAKDSLKALTAETAPLIDEVHTTVTLVNGPLHSLNRITKNAEEVTNKLTEATGDFITKNSSVVKVAGALISAAQMKKGRSKKKKAE</sequence>
<keyword evidence="1" id="KW-0812">Transmembrane</keyword>